<dbReference type="PANTHER" id="PTHR38248">
    <property type="entry name" value="FUNK1 6"/>
    <property type="match status" value="1"/>
</dbReference>
<dbReference type="PROSITE" id="PS00109">
    <property type="entry name" value="PROTEIN_KINASE_TYR"/>
    <property type="match status" value="1"/>
</dbReference>
<name>A0A8H6HJW4_9AGAR</name>
<dbReference type="AlphaFoldDB" id="A0A8H6HJW4"/>
<dbReference type="OrthoDB" id="3271139at2759"/>
<dbReference type="InterPro" id="IPR040976">
    <property type="entry name" value="Pkinase_fungal"/>
</dbReference>
<accession>A0A8H6HJW4</accession>
<feature type="compositionally biased region" description="Low complexity" evidence="1">
    <location>
        <begin position="107"/>
        <end position="118"/>
    </location>
</feature>
<evidence type="ECO:0000313" key="4">
    <source>
        <dbReference type="Proteomes" id="UP000521943"/>
    </source>
</evidence>
<evidence type="ECO:0000256" key="1">
    <source>
        <dbReference type="SAM" id="MobiDB-lite"/>
    </source>
</evidence>
<dbReference type="InterPro" id="IPR008266">
    <property type="entry name" value="Tyr_kinase_AS"/>
</dbReference>
<keyword evidence="4" id="KW-1185">Reference proteome</keyword>
<gene>
    <name evidence="3" type="ORF">DFP72DRAFT_1175220</name>
</gene>
<dbReference type="Gene3D" id="1.10.510.10">
    <property type="entry name" value="Transferase(Phosphotransferase) domain 1"/>
    <property type="match status" value="1"/>
</dbReference>
<feature type="compositionally biased region" description="Low complexity" evidence="1">
    <location>
        <begin position="47"/>
        <end position="57"/>
    </location>
</feature>
<feature type="domain" description="Fungal-type protein kinase" evidence="2">
    <location>
        <begin position="284"/>
        <end position="436"/>
    </location>
</feature>
<dbReference type="PANTHER" id="PTHR38248:SF2">
    <property type="entry name" value="FUNK1 11"/>
    <property type="match status" value="1"/>
</dbReference>
<feature type="compositionally biased region" description="Basic and acidic residues" evidence="1">
    <location>
        <begin position="735"/>
        <end position="751"/>
    </location>
</feature>
<dbReference type="EMBL" id="JACGCI010000085">
    <property type="protein sequence ID" value="KAF6747076.1"/>
    <property type="molecule type" value="Genomic_DNA"/>
</dbReference>
<comment type="caution">
    <text evidence="3">The sequence shown here is derived from an EMBL/GenBank/DDBJ whole genome shotgun (WGS) entry which is preliminary data.</text>
</comment>
<feature type="compositionally biased region" description="Polar residues" evidence="1">
    <location>
        <begin position="70"/>
        <end position="83"/>
    </location>
</feature>
<feature type="region of interest" description="Disordered" evidence="1">
    <location>
        <begin position="1"/>
        <end position="129"/>
    </location>
</feature>
<dbReference type="GO" id="GO:0004672">
    <property type="term" value="F:protein kinase activity"/>
    <property type="evidence" value="ECO:0007669"/>
    <property type="project" value="InterPro"/>
</dbReference>
<feature type="domain" description="Fungal-type protein kinase" evidence="2">
    <location>
        <begin position="452"/>
        <end position="583"/>
    </location>
</feature>
<dbReference type="InterPro" id="IPR011009">
    <property type="entry name" value="Kinase-like_dom_sf"/>
</dbReference>
<organism evidence="3 4">
    <name type="scientific">Ephemerocybe angulata</name>
    <dbReference type="NCBI Taxonomy" id="980116"/>
    <lineage>
        <taxon>Eukaryota</taxon>
        <taxon>Fungi</taxon>
        <taxon>Dikarya</taxon>
        <taxon>Basidiomycota</taxon>
        <taxon>Agaricomycotina</taxon>
        <taxon>Agaricomycetes</taxon>
        <taxon>Agaricomycetidae</taxon>
        <taxon>Agaricales</taxon>
        <taxon>Agaricineae</taxon>
        <taxon>Psathyrellaceae</taxon>
        <taxon>Ephemerocybe</taxon>
    </lineage>
</organism>
<reference evidence="3 4" key="1">
    <citation type="submission" date="2020-07" db="EMBL/GenBank/DDBJ databases">
        <title>Comparative genomics of pyrophilous fungi reveals a link between fire events and developmental genes.</title>
        <authorList>
            <consortium name="DOE Joint Genome Institute"/>
            <person name="Steindorff A.S."/>
            <person name="Carver A."/>
            <person name="Calhoun S."/>
            <person name="Stillman K."/>
            <person name="Liu H."/>
            <person name="Lipzen A."/>
            <person name="Pangilinan J."/>
            <person name="Labutti K."/>
            <person name="Bruns T.D."/>
            <person name="Grigoriev I.V."/>
        </authorList>
    </citation>
    <scope>NUCLEOTIDE SEQUENCE [LARGE SCALE GENOMIC DNA]</scope>
    <source>
        <strain evidence="3 4">CBS 144469</strain>
    </source>
</reference>
<evidence type="ECO:0000313" key="3">
    <source>
        <dbReference type="EMBL" id="KAF6747076.1"/>
    </source>
</evidence>
<feature type="region of interest" description="Disordered" evidence="1">
    <location>
        <begin position="705"/>
        <end position="751"/>
    </location>
</feature>
<dbReference type="SUPFAM" id="SSF56112">
    <property type="entry name" value="Protein kinase-like (PK-like)"/>
    <property type="match status" value="1"/>
</dbReference>
<feature type="compositionally biased region" description="Pro residues" evidence="1">
    <location>
        <begin position="86"/>
        <end position="101"/>
    </location>
</feature>
<feature type="compositionally biased region" description="Basic residues" evidence="1">
    <location>
        <begin position="58"/>
        <end position="67"/>
    </location>
</feature>
<protein>
    <recommendedName>
        <fullName evidence="2">Fungal-type protein kinase domain-containing protein</fullName>
    </recommendedName>
</protein>
<dbReference type="Proteomes" id="UP000521943">
    <property type="component" value="Unassembled WGS sequence"/>
</dbReference>
<dbReference type="Pfam" id="PF17667">
    <property type="entry name" value="Pkinase_fungal"/>
    <property type="match status" value="2"/>
</dbReference>
<sequence length="751" mass="83150">MALNFSQEPPYRYQTRSRTQADAGTVAPAIGPLNPAPPAARKPRAKPAPAKAPGSAKPRARTAKPRVRNASGTSRKPTKRTTNQPQPVPVPKRSSPPPKRPTPGLVASPSASSGPESRSNGDSSEKKSRKTILVAKATWAPSLYHDLLDISGINDFLDEPASGYRRSRRARGRRAHGKWADIPKSPRSFGDLFESVLEVVSCIIDCCSTPGGAGVTRAPTSVRYPEDPDGKALEIFIRATGPSFEAPPEGAAEIRYTEIASAIHVRLESELSGKGEEDLMAGPVSHCEQIFSHQPNRNFVRSLIVTESHVRLVHVDRGGTYLTPPINIHDDPHTFIRLVLGISSASEDVLGIDTSTVDRDGKAVVLDLTKDNAPFCRPEAVGRGTVCWYGTHPDTGKHVLIKDAWRTEDNALEALFLGKARGLDGVVQMLSHEDSCAETKRFAPEHCEPHGFPNRIKSRVVLELYGPSVWFFESRYQLVSAFRDAIAAHGDLLKRQVLHRDISVNNILLRGNSGTHSRSSVLIDLDLAVWAERGVSATKGDGNKGTRMYQSISALRHSDPDNEHPAPPLDYLDDLESFFYVFSHLIFGFSQPGKLFERTRLFMRDWETPIERMSATVKENFLRGPCRAISIPSFYGEACKTLFRAFRDFIKEAAVVKSDLQYADITLEERDRQLKELTDKVDVHYARLDEMFRVALLQIEAEDLRAKSDPTPTVPAPSSVDPRHETQPAPRGLKRLQEEDSVPHKRPRLDL</sequence>
<evidence type="ECO:0000259" key="2">
    <source>
        <dbReference type="Pfam" id="PF17667"/>
    </source>
</evidence>
<proteinExistence type="predicted"/>